<keyword evidence="2" id="KW-1185">Reference proteome</keyword>
<sequence>MVDLVNDEDITDINDMKEFLRDTPQPRELNEVYIKLFRHRIKGNPKVNITVRDSIFTLPDHFLLTYSMTKLIAIASRSLEILAVSRRPLSVNELAYAVALTGCEEPPTRLRDIEAILSPKRIQQLIEPFVTRYNPEDKTLPQIKLLHRSLLEFILRCSPAEWTNALIPPTSWQAEVPPEVAQRRRANMEAQLLQACATYILLDDINDHSLFSGNEVGFDSLPHSDGLFDDENVEDSEGPEEPEKPVEIATFDPVKEDMGPFFVYAACYWLDHLGKLHDPSPEIIEQVIRLGEPGSTRLHNWADQHCRPECTVSPKFYFAPEELDPLSLATLYGSDDVFCALLRRADRFEGASPLSSGPAPSSAPRS</sequence>
<name>A0ABR1WPQ8_9PEZI</name>
<dbReference type="RefSeq" id="XP_066669961.1">
    <property type="nucleotide sequence ID" value="XM_066811038.1"/>
</dbReference>
<comment type="caution">
    <text evidence="1">The sequence shown here is derived from an EMBL/GenBank/DDBJ whole genome shotgun (WGS) entry which is preliminary data.</text>
</comment>
<dbReference type="GeneID" id="92044098"/>
<dbReference type="PANTHER" id="PTHR10039">
    <property type="entry name" value="AMELOGENIN"/>
    <property type="match status" value="1"/>
</dbReference>
<dbReference type="EMBL" id="JAQQWN010000005">
    <property type="protein sequence ID" value="KAK8085452.1"/>
    <property type="molecule type" value="Genomic_DNA"/>
</dbReference>
<dbReference type="Proteomes" id="UP001433268">
    <property type="component" value="Unassembled WGS sequence"/>
</dbReference>
<evidence type="ECO:0000313" key="1">
    <source>
        <dbReference type="EMBL" id="KAK8085452.1"/>
    </source>
</evidence>
<accession>A0ABR1WPQ8</accession>
<gene>
    <name evidence="1" type="ORF">PG997_006723</name>
</gene>
<proteinExistence type="predicted"/>
<dbReference type="PANTHER" id="PTHR10039:SF10">
    <property type="entry name" value="NACHT DOMAIN-CONTAINING PROTEIN"/>
    <property type="match status" value="1"/>
</dbReference>
<protein>
    <submittedName>
        <fullName evidence="1">Uncharacterized protein</fullName>
    </submittedName>
</protein>
<evidence type="ECO:0000313" key="2">
    <source>
        <dbReference type="Proteomes" id="UP001433268"/>
    </source>
</evidence>
<reference evidence="1 2" key="1">
    <citation type="submission" date="2023-01" db="EMBL/GenBank/DDBJ databases">
        <title>Analysis of 21 Apiospora genomes using comparative genomics revels a genus with tremendous synthesis potential of carbohydrate active enzymes and secondary metabolites.</title>
        <authorList>
            <person name="Sorensen T."/>
        </authorList>
    </citation>
    <scope>NUCLEOTIDE SEQUENCE [LARGE SCALE GENOMIC DNA]</scope>
    <source>
        <strain evidence="1 2">CBS 114990</strain>
    </source>
</reference>
<organism evidence="1 2">
    <name type="scientific">Apiospora hydei</name>
    <dbReference type="NCBI Taxonomy" id="1337664"/>
    <lineage>
        <taxon>Eukaryota</taxon>
        <taxon>Fungi</taxon>
        <taxon>Dikarya</taxon>
        <taxon>Ascomycota</taxon>
        <taxon>Pezizomycotina</taxon>
        <taxon>Sordariomycetes</taxon>
        <taxon>Xylariomycetidae</taxon>
        <taxon>Amphisphaeriales</taxon>
        <taxon>Apiosporaceae</taxon>
        <taxon>Apiospora</taxon>
    </lineage>
</organism>